<evidence type="ECO:0000313" key="1">
    <source>
        <dbReference type="EMBL" id="CAB4534264.1"/>
    </source>
</evidence>
<dbReference type="EMBL" id="CAEZSL010000015">
    <property type="protein sequence ID" value="CAB4534264.1"/>
    <property type="molecule type" value="Genomic_DNA"/>
</dbReference>
<evidence type="ECO:0000313" key="3">
    <source>
        <dbReference type="EMBL" id="CAB4773101.1"/>
    </source>
</evidence>
<evidence type="ECO:0000313" key="5">
    <source>
        <dbReference type="EMBL" id="CAB5130268.1"/>
    </source>
</evidence>
<evidence type="ECO:0000313" key="4">
    <source>
        <dbReference type="EMBL" id="CAB5047479.1"/>
    </source>
</evidence>
<dbReference type="EMBL" id="CAFBQJ010000061">
    <property type="protein sequence ID" value="CAB5047479.1"/>
    <property type="molecule type" value="Genomic_DNA"/>
</dbReference>
<dbReference type="EMBL" id="CAFBRX010000150">
    <property type="protein sequence ID" value="CAB5130268.1"/>
    <property type="molecule type" value="Genomic_DNA"/>
</dbReference>
<proteinExistence type="predicted"/>
<organism evidence="4">
    <name type="scientific">freshwater metagenome</name>
    <dbReference type="NCBI Taxonomy" id="449393"/>
    <lineage>
        <taxon>unclassified sequences</taxon>
        <taxon>metagenomes</taxon>
        <taxon>ecological metagenomes</taxon>
    </lineage>
</organism>
<accession>A0A6J7T1J1</accession>
<name>A0A6J7T1J1_9ZZZZ</name>
<dbReference type="EMBL" id="CAEZVL010000049">
    <property type="protein sequence ID" value="CAB4627224.1"/>
    <property type="molecule type" value="Genomic_DNA"/>
</dbReference>
<reference evidence="4" key="1">
    <citation type="submission" date="2020-05" db="EMBL/GenBank/DDBJ databases">
        <authorList>
            <person name="Chiriac C."/>
            <person name="Salcher M."/>
            <person name="Ghai R."/>
            <person name="Kavagutti S V."/>
        </authorList>
    </citation>
    <scope>NUCLEOTIDE SEQUENCE</scope>
</reference>
<dbReference type="AlphaFoldDB" id="A0A6J7T1J1"/>
<evidence type="ECO:0000313" key="2">
    <source>
        <dbReference type="EMBL" id="CAB4627224.1"/>
    </source>
</evidence>
<dbReference type="EMBL" id="CAEZZV010000031">
    <property type="protein sequence ID" value="CAB4773101.1"/>
    <property type="molecule type" value="Genomic_DNA"/>
</dbReference>
<protein>
    <submittedName>
        <fullName evidence="4">Unannotated protein</fullName>
    </submittedName>
</protein>
<gene>
    <name evidence="1" type="ORF">UFOPK1421_00229</name>
    <name evidence="2" type="ORF">UFOPK1960_00463</name>
    <name evidence="3" type="ORF">UFOPK2921_00374</name>
    <name evidence="4" type="ORF">UFOPK4275_00476</name>
    <name evidence="5" type="ORF">UFOPK4422_01288</name>
</gene>
<sequence>MQGVIKAFDPGSGTGLILCDTDLSEHELAADALEGSIFRMLRPGQRIVFDLNGEGFATRLRLGSEVDMGTPGF</sequence>